<keyword evidence="9" id="KW-1185">Reference proteome</keyword>
<keyword evidence="2" id="KW-0436">Ligase</keyword>
<dbReference type="GO" id="GO:0005739">
    <property type="term" value="C:mitochondrion"/>
    <property type="evidence" value="ECO:0007669"/>
    <property type="project" value="TreeGrafter"/>
</dbReference>
<name>A0A9P8NZG5_9ASCO</name>
<dbReference type="InterPro" id="IPR004524">
    <property type="entry name" value="Asp-tRNA-ligase_1"/>
</dbReference>
<dbReference type="InterPro" id="IPR004364">
    <property type="entry name" value="Aa-tRNA-synt_II"/>
</dbReference>
<keyword evidence="4" id="KW-0067">ATP-binding</keyword>
<reference evidence="8" key="1">
    <citation type="journal article" date="2021" name="Open Biol.">
        <title>Shared evolutionary footprints suggest mitochondrial oxidative damage underlies multiple complex I losses in fungi.</title>
        <authorList>
            <person name="Schikora-Tamarit M.A."/>
            <person name="Marcet-Houben M."/>
            <person name="Nosek J."/>
            <person name="Gabaldon T."/>
        </authorList>
    </citation>
    <scope>NUCLEOTIDE SEQUENCE</scope>
    <source>
        <strain evidence="8">CBS6075</strain>
    </source>
</reference>
<proteinExistence type="inferred from homology"/>
<comment type="caution">
    <text evidence="8">The sequence shown here is derived from an EMBL/GenBank/DDBJ whole genome shotgun (WGS) entry which is preliminary data.</text>
</comment>
<dbReference type="PROSITE" id="PS50862">
    <property type="entry name" value="AA_TRNA_LIGASE_II"/>
    <property type="match status" value="1"/>
</dbReference>
<dbReference type="Pfam" id="PF00152">
    <property type="entry name" value="tRNA-synt_2"/>
    <property type="match status" value="1"/>
</dbReference>
<dbReference type="HAMAP" id="MF_00044">
    <property type="entry name" value="Asp_tRNA_synth_type1"/>
    <property type="match status" value="1"/>
</dbReference>
<dbReference type="NCBIfam" id="NF001750">
    <property type="entry name" value="PRK00476.1"/>
    <property type="match status" value="1"/>
</dbReference>
<protein>
    <recommendedName>
        <fullName evidence="7">Aminoacyl-transfer RNA synthetases class-II family profile domain-containing protein</fullName>
    </recommendedName>
</protein>
<dbReference type="OrthoDB" id="439710at2759"/>
<dbReference type="InterPro" id="IPR045864">
    <property type="entry name" value="aa-tRNA-synth_II/BPL/LPL"/>
</dbReference>
<evidence type="ECO:0000256" key="6">
    <source>
        <dbReference type="ARBA" id="ARBA00023146"/>
    </source>
</evidence>
<dbReference type="SUPFAM" id="SSF50249">
    <property type="entry name" value="Nucleic acid-binding proteins"/>
    <property type="match status" value="1"/>
</dbReference>
<dbReference type="InterPro" id="IPR012340">
    <property type="entry name" value="NA-bd_OB-fold"/>
</dbReference>
<dbReference type="AlphaFoldDB" id="A0A9P8NZG5"/>
<dbReference type="PANTHER" id="PTHR22594:SF5">
    <property type="entry name" value="ASPARTATE--TRNA LIGASE, MITOCHONDRIAL"/>
    <property type="match status" value="1"/>
</dbReference>
<dbReference type="PRINTS" id="PR01042">
    <property type="entry name" value="TRNASYNTHASP"/>
</dbReference>
<dbReference type="RefSeq" id="XP_046059156.1">
    <property type="nucleotide sequence ID" value="XM_046207499.1"/>
</dbReference>
<dbReference type="GO" id="GO:0005524">
    <property type="term" value="F:ATP binding"/>
    <property type="evidence" value="ECO:0007669"/>
    <property type="project" value="UniProtKB-KW"/>
</dbReference>
<dbReference type="Proteomes" id="UP000769157">
    <property type="component" value="Unassembled WGS sequence"/>
</dbReference>
<evidence type="ECO:0000256" key="4">
    <source>
        <dbReference type="ARBA" id="ARBA00022840"/>
    </source>
</evidence>
<dbReference type="GO" id="GO:0004815">
    <property type="term" value="F:aspartate-tRNA ligase activity"/>
    <property type="evidence" value="ECO:0007669"/>
    <property type="project" value="TreeGrafter"/>
</dbReference>
<dbReference type="Gene3D" id="3.30.930.10">
    <property type="entry name" value="Bira Bifunctional Protein, Domain 2"/>
    <property type="match status" value="1"/>
</dbReference>
<organism evidence="8 9">
    <name type="scientific">Ogataea philodendri</name>
    <dbReference type="NCBI Taxonomy" id="1378263"/>
    <lineage>
        <taxon>Eukaryota</taxon>
        <taxon>Fungi</taxon>
        <taxon>Dikarya</taxon>
        <taxon>Ascomycota</taxon>
        <taxon>Saccharomycotina</taxon>
        <taxon>Pichiomycetes</taxon>
        <taxon>Pichiales</taxon>
        <taxon>Pichiaceae</taxon>
        <taxon>Ogataea</taxon>
    </lineage>
</organism>
<evidence type="ECO:0000256" key="1">
    <source>
        <dbReference type="ARBA" id="ARBA00006303"/>
    </source>
</evidence>
<evidence type="ECO:0000256" key="2">
    <source>
        <dbReference type="ARBA" id="ARBA00022598"/>
    </source>
</evidence>
<sequence>MSFAKWPRAVRFARSVHNLPSHAEIVAKFDFQKPTHSINEINQKFDSLRHQTIVLNGWLDRAPRKLSSKLIFASLRDTKSNYADIVCKDQKVAEKLASRKPEDVISVSGTVQPKKSKDGSTDSWELVLQDIKLLNAADIQTIQLDSLKHANSQYPQEYRYLQLRQPQYQKSLRTRALVASVARKVLDKRDFVEIETPLLFKSTPEGASEFLVPTRKQGHFYALPQSPQQYKQLLMASGFEKYYQIARCFRDEDLRADRQPEFTQIDLEMSFAKKQDVMETVENLVTEIFKESRNLSLLTLTDDNSAVVDSKTNGIKLLSYWDAMHYFGIDKPDLRSSLKFELLDEHFESNGIVQGVVLPDALKVDGIESLINSADYTNRKPFVAKIETESDLANWHKQSPFVFKGDINQLNAKLNVKVGDVVALGDMVYPDKKNHRHVYENPSPLGRFRQLAIQQFPELWRHNCGLKPEDTFVACWVVNFPLFSPTEDPKSKGKEYPEYLENTYEATHHPFTMFDLSQGVTPSLGNVLDINGEHYDLVINGVEAGGGSQRIHDAQLQRYILKEILNIQNADELFGHLLRALDSGCPPHAGFALGFDRLCSMIVGSNNIRDVVAFPKTQTGADPVVGSPSRVDQTTLASYHVRCTDV</sequence>
<dbReference type="NCBIfam" id="TIGR00459">
    <property type="entry name" value="aspS_bact"/>
    <property type="match status" value="1"/>
</dbReference>
<dbReference type="InterPro" id="IPR004115">
    <property type="entry name" value="GAD-like_sf"/>
</dbReference>
<dbReference type="Gene3D" id="2.40.50.140">
    <property type="entry name" value="Nucleic acid-binding proteins"/>
    <property type="match status" value="1"/>
</dbReference>
<dbReference type="GO" id="GO:0006422">
    <property type="term" value="P:aspartyl-tRNA aminoacylation"/>
    <property type="evidence" value="ECO:0007669"/>
    <property type="project" value="TreeGrafter"/>
</dbReference>
<evidence type="ECO:0000313" key="9">
    <source>
        <dbReference type="Proteomes" id="UP000769157"/>
    </source>
</evidence>
<dbReference type="PANTHER" id="PTHR22594">
    <property type="entry name" value="ASPARTYL/LYSYL-TRNA SYNTHETASE"/>
    <property type="match status" value="1"/>
</dbReference>
<feature type="domain" description="Aminoacyl-transfer RNA synthetases class-II family profile" evidence="7">
    <location>
        <begin position="178"/>
        <end position="615"/>
    </location>
</feature>
<dbReference type="SUPFAM" id="SSF55681">
    <property type="entry name" value="Class II aaRS and biotin synthetases"/>
    <property type="match status" value="1"/>
</dbReference>
<keyword evidence="6" id="KW-0030">Aminoacyl-tRNA synthetase</keyword>
<comment type="similarity">
    <text evidence="1">Belongs to the class-II aminoacyl-tRNA synthetase family. Type 1 subfamily.</text>
</comment>
<keyword evidence="3" id="KW-0547">Nucleotide-binding</keyword>
<evidence type="ECO:0000313" key="8">
    <source>
        <dbReference type="EMBL" id="KAH3662052.1"/>
    </source>
</evidence>
<dbReference type="EMBL" id="JAEUBE010000414">
    <property type="protein sequence ID" value="KAH3662052.1"/>
    <property type="molecule type" value="Genomic_DNA"/>
</dbReference>
<reference evidence="8" key="2">
    <citation type="submission" date="2021-01" db="EMBL/GenBank/DDBJ databases">
        <authorList>
            <person name="Schikora-Tamarit M.A."/>
        </authorList>
    </citation>
    <scope>NUCLEOTIDE SEQUENCE</scope>
    <source>
        <strain evidence="8">CBS6075</strain>
    </source>
</reference>
<dbReference type="InterPro" id="IPR002312">
    <property type="entry name" value="Asp/Asn-tRNA-synth_IIb"/>
</dbReference>
<accession>A0A9P8NZG5</accession>
<gene>
    <name evidence="8" type="ORF">OGAPHI_006233</name>
</gene>
<dbReference type="Gene3D" id="3.30.1360.30">
    <property type="entry name" value="GAD-like domain"/>
    <property type="match status" value="1"/>
</dbReference>
<evidence type="ECO:0000256" key="3">
    <source>
        <dbReference type="ARBA" id="ARBA00022741"/>
    </source>
</evidence>
<keyword evidence="5" id="KW-0648">Protein biosynthesis</keyword>
<dbReference type="GeneID" id="70238197"/>
<evidence type="ECO:0000256" key="5">
    <source>
        <dbReference type="ARBA" id="ARBA00022917"/>
    </source>
</evidence>
<evidence type="ECO:0000259" key="7">
    <source>
        <dbReference type="PROSITE" id="PS50862"/>
    </source>
</evidence>
<dbReference type="InterPro" id="IPR006195">
    <property type="entry name" value="aa-tRNA-synth_II"/>
</dbReference>